<dbReference type="SUPFAM" id="SSF53850">
    <property type="entry name" value="Periplasmic binding protein-like II"/>
    <property type="match status" value="1"/>
</dbReference>
<dbReference type="PANTHER" id="PTHR30024">
    <property type="entry name" value="ALIPHATIC SULFONATES-BINDING PROTEIN-RELATED"/>
    <property type="match status" value="1"/>
</dbReference>
<evidence type="ECO:0000313" key="6">
    <source>
        <dbReference type="Proteomes" id="UP001054846"/>
    </source>
</evidence>
<dbReference type="RefSeq" id="WP_230843068.1">
    <property type="nucleotide sequence ID" value="NZ_CP063845.1"/>
</dbReference>
<comment type="subcellular location">
    <subcellularLocation>
        <location evidence="1">Periplasm</location>
    </subcellularLocation>
</comment>
<evidence type="ECO:0000259" key="4">
    <source>
        <dbReference type="Pfam" id="PF09084"/>
    </source>
</evidence>
<dbReference type="InterPro" id="IPR015168">
    <property type="entry name" value="SsuA/THI5"/>
</dbReference>
<name>A0ABY3PQC2_9CYAN</name>
<proteinExistence type="inferred from homology"/>
<gene>
    <name evidence="5" type="ORF">ISF26_06330</name>
</gene>
<keyword evidence="6" id="KW-1185">Reference proteome</keyword>
<sequence>MDLADFALHRWTRRSVLALGGLALAGCTGGGDGATRPAGASFGIVDWVGYTPLYIAREKGYLPEAFNVRNFPSPGQGTLAFAGGKLEGGAEVTAGAVDVRAKGKDLRVVMVVDRSVGGDGILARHSIRDLADLKGRKVALELGSVSHFFFLQAIAGAGLSGQDLTIINTPPDAAGAAYRSGQVEAAVTYAPYLGSANRAQADGRILFDSARLPDAISDLYVFDTRFVQAHPEVVQGFVDAVLKGLADLQADPQAGYALTARLLKITPAAVEDYLGGLQLADLALNLDMLTNPNSKSYLPNALQSLARFLKDQGQIPAVPELTDVVDPRFVLAARATQR</sequence>
<evidence type="ECO:0000256" key="1">
    <source>
        <dbReference type="ARBA" id="ARBA00004418"/>
    </source>
</evidence>
<dbReference type="Proteomes" id="UP001054846">
    <property type="component" value="Chromosome"/>
</dbReference>
<dbReference type="PANTHER" id="PTHR30024:SF47">
    <property type="entry name" value="TAURINE-BINDING PERIPLASMIC PROTEIN"/>
    <property type="match status" value="1"/>
</dbReference>
<reference evidence="5 6" key="1">
    <citation type="journal article" date="2021" name="Genome Biol. Evol.">
        <title>Complete Genome Sequencing of a Novel Gloeobacter Species from a Waterfall Cave in Mexico.</title>
        <authorList>
            <person name="Saw J.H."/>
            <person name="Cardona T."/>
            <person name="Montejano G."/>
        </authorList>
    </citation>
    <scope>NUCLEOTIDE SEQUENCE [LARGE SCALE GENOMIC DNA]</scope>
    <source>
        <strain evidence="5">MG652769</strain>
    </source>
</reference>
<dbReference type="Gene3D" id="3.40.190.10">
    <property type="entry name" value="Periplasmic binding protein-like II"/>
    <property type="match status" value="2"/>
</dbReference>
<protein>
    <submittedName>
        <fullName evidence="5">ABC transporter substrate-binding protein</fullName>
    </submittedName>
</protein>
<dbReference type="Pfam" id="PF09084">
    <property type="entry name" value="NMT1"/>
    <property type="match status" value="1"/>
</dbReference>
<keyword evidence="3" id="KW-0732">Signal</keyword>
<comment type="similarity">
    <text evidence="2">Belongs to the bacterial solute-binding protein SsuA/TauA family.</text>
</comment>
<feature type="domain" description="SsuA/THI5-like" evidence="4">
    <location>
        <begin position="50"/>
        <end position="254"/>
    </location>
</feature>
<dbReference type="EMBL" id="CP063845">
    <property type="protein sequence ID" value="UFP95844.1"/>
    <property type="molecule type" value="Genomic_DNA"/>
</dbReference>
<accession>A0ABY3PQC2</accession>
<evidence type="ECO:0000313" key="5">
    <source>
        <dbReference type="EMBL" id="UFP95844.1"/>
    </source>
</evidence>
<organism evidence="5 6">
    <name type="scientific">Gloeobacter morelensis MG652769</name>
    <dbReference type="NCBI Taxonomy" id="2781736"/>
    <lineage>
        <taxon>Bacteria</taxon>
        <taxon>Bacillati</taxon>
        <taxon>Cyanobacteriota</taxon>
        <taxon>Cyanophyceae</taxon>
        <taxon>Gloeobacterales</taxon>
        <taxon>Gloeobacteraceae</taxon>
        <taxon>Gloeobacter</taxon>
        <taxon>Gloeobacter morelensis</taxon>
    </lineage>
</organism>
<evidence type="ECO:0000256" key="2">
    <source>
        <dbReference type="ARBA" id="ARBA00010742"/>
    </source>
</evidence>
<evidence type="ECO:0000256" key="3">
    <source>
        <dbReference type="ARBA" id="ARBA00022729"/>
    </source>
</evidence>